<evidence type="ECO:0000256" key="1">
    <source>
        <dbReference type="SAM" id="MobiDB-lite"/>
    </source>
</evidence>
<gene>
    <name evidence="2" type="ORF">SLEP1_g47170</name>
</gene>
<comment type="caution">
    <text evidence="2">The sequence shown here is derived from an EMBL/GenBank/DDBJ whole genome shotgun (WGS) entry which is preliminary data.</text>
</comment>
<protein>
    <submittedName>
        <fullName evidence="2">Uncharacterized protein</fullName>
    </submittedName>
</protein>
<dbReference type="Proteomes" id="UP001054252">
    <property type="component" value="Unassembled WGS sequence"/>
</dbReference>
<sequence length="67" mass="7755">MARPNENISIESRQKRPKREKSNSKKENPTFIYATLRSRGNGKEHREQKNGGVVFDLKLAVDNQIED</sequence>
<name>A0AAV5LSC1_9ROSI</name>
<dbReference type="AlphaFoldDB" id="A0AAV5LSC1"/>
<proteinExistence type="predicted"/>
<feature type="region of interest" description="Disordered" evidence="1">
    <location>
        <begin position="1"/>
        <end position="30"/>
    </location>
</feature>
<feature type="compositionally biased region" description="Polar residues" evidence="1">
    <location>
        <begin position="1"/>
        <end position="11"/>
    </location>
</feature>
<reference evidence="2 3" key="1">
    <citation type="journal article" date="2021" name="Commun. Biol.">
        <title>The genome of Shorea leprosula (Dipterocarpaceae) highlights the ecological relevance of drought in aseasonal tropical rainforests.</title>
        <authorList>
            <person name="Ng K.K.S."/>
            <person name="Kobayashi M.J."/>
            <person name="Fawcett J.A."/>
            <person name="Hatakeyama M."/>
            <person name="Paape T."/>
            <person name="Ng C.H."/>
            <person name="Ang C.C."/>
            <person name="Tnah L.H."/>
            <person name="Lee C.T."/>
            <person name="Nishiyama T."/>
            <person name="Sese J."/>
            <person name="O'Brien M.J."/>
            <person name="Copetti D."/>
            <person name="Mohd Noor M.I."/>
            <person name="Ong R.C."/>
            <person name="Putra M."/>
            <person name="Sireger I.Z."/>
            <person name="Indrioko S."/>
            <person name="Kosugi Y."/>
            <person name="Izuno A."/>
            <person name="Isagi Y."/>
            <person name="Lee S.L."/>
            <person name="Shimizu K.K."/>
        </authorList>
    </citation>
    <scope>NUCLEOTIDE SEQUENCE [LARGE SCALE GENOMIC DNA]</scope>
    <source>
        <strain evidence="2">214</strain>
    </source>
</reference>
<accession>A0AAV5LSC1</accession>
<organism evidence="2 3">
    <name type="scientific">Rubroshorea leprosula</name>
    <dbReference type="NCBI Taxonomy" id="152421"/>
    <lineage>
        <taxon>Eukaryota</taxon>
        <taxon>Viridiplantae</taxon>
        <taxon>Streptophyta</taxon>
        <taxon>Embryophyta</taxon>
        <taxon>Tracheophyta</taxon>
        <taxon>Spermatophyta</taxon>
        <taxon>Magnoliopsida</taxon>
        <taxon>eudicotyledons</taxon>
        <taxon>Gunneridae</taxon>
        <taxon>Pentapetalae</taxon>
        <taxon>rosids</taxon>
        <taxon>malvids</taxon>
        <taxon>Malvales</taxon>
        <taxon>Dipterocarpaceae</taxon>
        <taxon>Rubroshorea</taxon>
    </lineage>
</organism>
<keyword evidence="3" id="KW-1185">Reference proteome</keyword>
<evidence type="ECO:0000313" key="2">
    <source>
        <dbReference type="EMBL" id="GKV39402.1"/>
    </source>
</evidence>
<evidence type="ECO:0000313" key="3">
    <source>
        <dbReference type="Proteomes" id="UP001054252"/>
    </source>
</evidence>
<dbReference type="EMBL" id="BPVZ01000134">
    <property type="protein sequence ID" value="GKV39402.1"/>
    <property type="molecule type" value="Genomic_DNA"/>
</dbReference>